<dbReference type="PANTHER" id="PTHR10584">
    <property type="entry name" value="SUGAR KINASE"/>
    <property type="match status" value="1"/>
</dbReference>
<reference evidence="14 15" key="1">
    <citation type="submission" date="2015-01" db="EMBL/GenBank/DDBJ databases">
        <title>Paenibacillus swuensis/DY6/whole genome sequencing.</title>
        <authorList>
            <person name="Kim M.K."/>
            <person name="Srinivasan S."/>
            <person name="Lee J.-J."/>
        </authorList>
    </citation>
    <scope>NUCLEOTIDE SEQUENCE [LARGE SCALE GENOMIC DNA]</scope>
    <source>
        <strain evidence="14 15">DY6</strain>
    </source>
</reference>
<dbReference type="PATRIC" id="fig|1178515.4.peg.994"/>
<organism evidence="14 15">
    <name type="scientific">Paenibacillus swuensis</name>
    <dbReference type="NCBI Taxonomy" id="1178515"/>
    <lineage>
        <taxon>Bacteria</taxon>
        <taxon>Bacillati</taxon>
        <taxon>Bacillota</taxon>
        <taxon>Bacilli</taxon>
        <taxon>Bacillales</taxon>
        <taxon>Paenibacillaceae</taxon>
        <taxon>Paenibacillus</taxon>
    </lineage>
</organism>
<feature type="active site" description="Proton acceptor" evidence="12">
    <location>
        <position position="238"/>
    </location>
</feature>
<dbReference type="InterPro" id="IPR011611">
    <property type="entry name" value="PfkB_dom"/>
</dbReference>
<feature type="binding site" evidence="12">
    <location>
        <begin position="25"/>
        <end position="29"/>
    </location>
    <ligand>
        <name>substrate</name>
    </ligand>
</feature>
<dbReference type="PROSITE" id="PS00583">
    <property type="entry name" value="PFKB_KINASES_1"/>
    <property type="match status" value="1"/>
</dbReference>
<dbReference type="STRING" id="1178515.SY83_04910"/>
<comment type="cofactor">
    <cofactor evidence="12">
        <name>Mg(2+)</name>
        <dbReference type="ChEBI" id="CHEBI:18420"/>
    </cofactor>
    <text evidence="12">Requires a divalent cation, most likely magnesium in vivo, as an electrophilic catalyst to aid phosphoryl group transfer. It is the chelate of the metal and the nucleotide that is the actual substrate.</text>
</comment>
<dbReference type="EMBL" id="CP011388">
    <property type="protein sequence ID" value="ANE48735.1"/>
    <property type="molecule type" value="Genomic_DNA"/>
</dbReference>
<feature type="binding site" evidence="12">
    <location>
        <position position="262"/>
    </location>
    <ligand>
        <name>ATP</name>
        <dbReference type="ChEBI" id="CHEBI:30616"/>
    </ligand>
</feature>
<dbReference type="GO" id="GO:0046872">
    <property type="term" value="F:metal ion binding"/>
    <property type="evidence" value="ECO:0007669"/>
    <property type="project" value="UniProtKB-KW"/>
</dbReference>
<dbReference type="PANTHER" id="PTHR10584:SF166">
    <property type="entry name" value="RIBOKINASE"/>
    <property type="match status" value="1"/>
</dbReference>
<dbReference type="InterPro" id="IPR011877">
    <property type="entry name" value="Ribokinase"/>
</dbReference>
<dbReference type="Gene3D" id="3.40.1190.20">
    <property type="match status" value="1"/>
</dbReference>
<keyword evidence="5 12" id="KW-0479">Metal-binding</keyword>
<evidence type="ECO:0000256" key="8">
    <source>
        <dbReference type="ARBA" id="ARBA00022840"/>
    </source>
</evidence>
<dbReference type="InterPro" id="IPR002139">
    <property type="entry name" value="Ribo/fructo_kinase"/>
</dbReference>
<comment type="similarity">
    <text evidence="12">Belongs to the carbohydrate kinase PfkB family. Ribokinase subfamily.</text>
</comment>
<comment type="caution">
    <text evidence="12">Lacks conserved residue(s) required for the propagation of feature annotation.</text>
</comment>
<keyword evidence="9 12" id="KW-0460">Magnesium</keyword>
<keyword evidence="15" id="KW-1185">Reference proteome</keyword>
<dbReference type="CDD" id="cd01174">
    <property type="entry name" value="ribokinase"/>
    <property type="match status" value="1"/>
</dbReference>
<protein>
    <recommendedName>
        <fullName evidence="3 12">Ribokinase</fullName>
        <shortName evidence="12">RK</shortName>
        <ecNumber evidence="2 12">2.7.1.15</ecNumber>
    </recommendedName>
</protein>
<keyword evidence="12" id="KW-0963">Cytoplasm</keyword>
<dbReference type="GO" id="GO:0004747">
    <property type="term" value="F:ribokinase activity"/>
    <property type="evidence" value="ECO:0007669"/>
    <property type="project" value="UniProtKB-UniRule"/>
</dbReference>
<dbReference type="InterPro" id="IPR002173">
    <property type="entry name" value="Carboh/pur_kinase_PfkB_CS"/>
</dbReference>
<evidence type="ECO:0000256" key="11">
    <source>
        <dbReference type="ARBA" id="ARBA00023277"/>
    </source>
</evidence>
<feature type="binding site" evidence="12">
    <location>
        <position position="234"/>
    </location>
    <ligand>
        <name>K(+)</name>
        <dbReference type="ChEBI" id="CHEBI:29103"/>
    </ligand>
</feature>
<evidence type="ECO:0000313" key="14">
    <source>
        <dbReference type="EMBL" id="ANE48735.1"/>
    </source>
</evidence>
<evidence type="ECO:0000256" key="4">
    <source>
        <dbReference type="ARBA" id="ARBA00022679"/>
    </source>
</evidence>
<dbReference type="UniPathway" id="UPA00916">
    <property type="reaction ID" value="UER00889"/>
</dbReference>
<proteinExistence type="inferred from homology"/>
<evidence type="ECO:0000256" key="12">
    <source>
        <dbReference type="HAMAP-Rule" id="MF_01987"/>
    </source>
</evidence>
<comment type="activity regulation">
    <text evidence="12">Activated by a monovalent cation that binds near, but not in, the active site. The most likely occupant of the site in vivo is potassium. Ion binding induces a conformational change that may alter substrate affinity.</text>
</comment>
<dbReference type="Pfam" id="PF00294">
    <property type="entry name" value="PfkB"/>
    <property type="match status" value="1"/>
</dbReference>
<sequence length="304" mass="32417">MGVEQFPRAGENVVASSFQVFTGGGKGANQAYALGRLGAEVTMVGKVGDQFYGLNYLQVLKESRINCDYIGIEPDMYSGIGVVAVNQSGENSIYVYPGANGKVDIAYLEGCWDAIEEHELFLFQLEIPLEATLYAMEKLRGSGKRIIFDPAPAGPLPDAIYARVDYITPNQSELEALSGMLIQEEKDFAVAANILLAKGATTVIAKAGARGAYIVTGEEVTHVPGFRVNTVDTTAAGDSFNAGLAYALAEGMDLTQSVRFANAVAALATTAMGAQQAMPLLHEVEELMSESETDSSRSRVGHRL</sequence>
<dbReference type="EC" id="2.7.1.15" evidence="2 12"/>
<gene>
    <name evidence="12" type="primary">rbsK</name>
    <name evidence="14" type="ORF">SY83_04910</name>
</gene>
<dbReference type="Proteomes" id="UP000076927">
    <property type="component" value="Chromosome"/>
</dbReference>
<evidence type="ECO:0000256" key="2">
    <source>
        <dbReference type="ARBA" id="ARBA00012035"/>
    </source>
</evidence>
<evidence type="ECO:0000256" key="6">
    <source>
        <dbReference type="ARBA" id="ARBA00022741"/>
    </source>
</evidence>
<evidence type="ECO:0000256" key="9">
    <source>
        <dbReference type="ARBA" id="ARBA00022842"/>
    </source>
</evidence>
<dbReference type="GO" id="GO:0019303">
    <property type="term" value="P:D-ribose catabolic process"/>
    <property type="evidence" value="ECO:0007669"/>
    <property type="project" value="UniProtKB-UniRule"/>
</dbReference>
<evidence type="ECO:0000256" key="3">
    <source>
        <dbReference type="ARBA" id="ARBA00016943"/>
    </source>
</evidence>
<evidence type="ECO:0000256" key="7">
    <source>
        <dbReference type="ARBA" id="ARBA00022777"/>
    </source>
</evidence>
<dbReference type="GO" id="GO:0005829">
    <property type="term" value="C:cytosol"/>
    <property type="evidence" value="ECO:0007669"/>
    <property type="project" value="TreeGrafter"/>
</dbReference>
<comment type="catalytic activity">
    <reaction evidence="12">
        <text>D-ribose + ATP = D-ribose 5-phosphate + ADP + H(+)</text>
        <dbReference type="Rhea" id="RHEA:13697"/>
        <dbReference type="ChEBI" id="CHEBI:15378"/>
        <dbReference type="ChEBI" id="CHEBI:30616"/>
        <dbReference type="ChEBI" id="CHEBI:47013"/>
        <dbReference type="ChEBI" id="CHEBI:78346"/>
        <dbReference type="ChEBI" id="CHEBI:456216"/>
        <dbReference type="EC" id="2.7.1.15"/>
    </reaction>
</comment>
<comment type="similarity">
    <text evidence="1">Belongs to the carbohydrate kinase pfkB family.</text>
</comment>
<evidence type="ECO:0000256" key="10">
    <source>
        <dbReference type="ARBA" id="ARBA00022958"/>
    </source>
</evidence>
<comment type="function">
    <text evidence="12">Catalyzes the phosphorylation of ribose at O-5 in a reaction requiring ATP and magnesium. The resulting D-ribose-5-phosphate can then be used either for sythesis of nucleotides, histidine, and tryptophan, or as a component of the pentose phosphate pathway.</text>
</comment>
<dbReference type="AlphaFoldDB" id="A0A172TNV0"/>
<name>A0A172TNV0_9BACL</name>
<feature type="binding site" evidence="12">
    <location>
        <position position="170"/>
    </location>
    <ligand>
        <name>ATP</name>
        <dbReference type="ChEBI" id="CHEBI:30616"/>
    </ligand>
</feature>
<keyword evidence="11 12" id="KW-0119">Carbohydrate metabolism</keyword>
<dbReference type="GO" id="GO:0005524">
    <property type="term" value="F:ATP binding"/>
    <property type="evidence" value="ECO:0007669"/>
    <property type="project" value="UniProtKB-UniRule"/>
</dbReference>
<evidence type="ECO:0000313" key="15">
    <source>
        <dbReference type="Proteomes" id="UP000076927"/>
    </source>
</evidence>
<keyword evidence="6 12" id="KW-0547">Nucleotide-binding</keyword>
<evidence type="ECO:0000256" key="5">
    <source>
        <dbReference type="ARBA" id="ARBA00022723"/>
    </source>
</evidence>
<feature type="binding site" evidence="12">
    <location>
        <position position="271"/>
    </location>
    <ligand>
        <name>K(+)</name>
        <dbReference type="ChEBI" id="CHEBI:29103"/>
    </ligand>
</feature>
<feature type="binding site" evidence="12">
    <location>
        <position position="238"/>
    </location>
    <ligand>
        <name>substrate</name>
    </ligand>
</feature>
<feature type="domain" description="Carbohydrate kinase PfkB" evidence="13">
    <location>
        <begin position="15"/>
        <end position="279"/>
    </location>
</feature>
<feature type="binding site" evidence="12">
    <location>
        <position position="273"/>
    </location>
    <ligand>
        <name>K(+)</name>
        <dbReference type="ChEBI" id="CHEBI:29103"/>
    </ligand>
</feature>
<keyword evidence="4 12" id="KW-0808">Transferase</keyword>
<keyword evidence="7 12" id="KW-0418">Kinase</keyword>
<dbReference type="PROSITE" id="PS00584">
    <property type="entry name" value="PFKB_KINASES_2"/>
    <property type="match status" value="1"/>
</dbReference>
<keyword evidence="8 12" id="KW-0067">ATP-binding</keyword>
<feature type="binding site" evidence="12">
    <location>
        <begin position="206"/>
        <end position="211"/>
    </location>
    <ligand>
        <name>ATP</name>
        <dbReference type="ChEBI" id="CHEBI:30616"/>
    </ligand>
</feature>
<feature type="binding site" evidence="12">
    <location>
        <position position="126"/>
    </location>
    <ligand>
        <name>substrate</name>
    </ligand>
</feature>
<evidence type="ECO:0000259" key="13">
    <source>
        <dbReference type="Pfam" id="PF00294"/>
    </source>
</evidence>
<feature type="binding site" evidence="12">
    <location>
        <position position="268"/>
    </location>
    <ligand>
        <name>K(+)</name>
        <dbReference type="ChEBI" id="CHEBI:29103"/>
    </ligand>
</feature>
<dbReference type="PRINTS" id="PR00990">
    <property type="entry name" value="RIBOKINASE"/>
</dbReference>
<dbReference type="KEGG" id="pswu:SY83_04910"/>
<comment type="subcellular location">
    <subcellularLocation>
        <location evidence="12">Cytoplasm</location>
    </subcellularLocation>
</comment>
<comment type="pathway">
    <text evidence="12">Carbohydrate metabolism; D-ribose degradation; D-ribose 5-phosphate from beta-D-ribopyranose: step 2/2.</text>
</comment>
<dbReference type="HAMAP" id="MF_01987">
    <property type="entry name" value="Ribokinase"/>
    <property type="match status" value="1"/>
</dbReference>
<evidence type="ECO:0000256" key="1">
    <source>
        <dbReference type="ARBA" id="ARBA00005380"/>
    </source>
</evidence>
<comment type="subunit">
    <text evidence="12">Homodimer.</text>
</comment>
<feature type="binding site" evidence="12">
    <location>
        <position position="232"/>
    </location>
    <ligand>
        <name>K(+)</name>
        <dbReference type="ChEBI" id="CHEBI:29103"/>
    </ligand>
</feature>
<accession>A0A172TNV0</accession>
<dbReference type="SUPFAM" id="SSF53613">
    <property type="entry name" value="Ribokinase-like"/>
    <property type="match status" value="1"/>
</dbReference>
<feature type="binding site" evidence="12">
    <location>
        <begin position="237"/>
        <end position="238"/>
    </location>
    <ligand>
        <name>ATP</name>
        <dbReference type="ChEBI" id="CHEBI:30616"/>
    </ligand>
</feature>
<dbReference type="InterPro" id="IPR029056">
    <property type="entry name" value="Ribokinase-like"/>
</dbReference>
<keyword evidence="10 12" id="KW-0630">Potassium</keyword>